<evidence type="ECO:0000313" key="4">
    <source>
        <dbReference type="Proteomes" id="UP001566132"/>
    </source>
</evidence>
<organism evidence="3 4">
    <name type="scientific">Hypothenemus hampei</name>
    <name type="common">Coffee berry borer</name>
    <dbReference type="NCBI Taxonomy" id="57062"/>
    <lineage>
        <taxon>Eukaryota</taxon>
        <taxon>Metazoa</taxon>
        <taxon>Ecdysozoa</taxon>
        <taxon>Arthropoda</taxon>
        <taxon>Hexapoda</taxon>
        <taxon>Insecta</taxon>
        <taxon>Pterygota</taxon>
        <taxon>Neoptera</taxon>
        <taxon>Endopterygota</taxon>
        <taxon>Coleoptera</taxon>
        <taxon>Polyphaga</taxon>
        <taxon>Cucujiformia</taxon>
        <taxon>Curculionidae</taxon>
        <taxon>Scolytinae</taxon>
        <taxon>Hypothenemus</taxon>
    </lineage>
</organism>
<keyword evidence="2" id="KW-0732">Signal</keyword>
<protein>
    <submittedName>
        <fullName evidence="3">Uncharacterized protein</fullName>
    </submittedName>
</protein>
<name>A0ABD1FBK2_HYPHA</name>
<evidence type="ECO:0000313" key="3">
    <source>
        <dbReference type="EMBL" id="KAL1516660.1"/>
    </source>
</evidence>
<dbReference type="EMBL" id="JBDJPC010000001">
    <property type="protein sequence ID" value="KAL1516660.1"/>
    <property type="molecule type" value="Genomic_DNA"/>
</dbReference>
<evidence type="ECO:0000256" key="2">
    <source>
        <dbReference type="SAM" id="SignalP"/>
    </source>
</evidence>
<keyword evidence="4" id="KW-1185">Reference proteome</keyword>
<reference evidence="3 4" key="1">
    <citation type="submission" date="2024-05" db="EMBL/GenBank/DDBJ databases">
        <title>Genetic variation in Jamaican populations of the coffee berry borer (Hypothenemus hampei).</title>
        <authorList>
            <person name="Errbii M."/>
            <person name="Myrie A."/>
        </authorList>
    </citation>
    <scope>NUCLEOTIDE SEQUENCE [LARGE SCALE GENOMIC DNA]</scope>
    <source>
        <strain evidence="3">JA-Hopewell-2020-01-JO</strain>
        <tissue evidence="3">Whole body</tissue>
    </source>
</reference>
<keyword evidence="1" id="KW-0472">Membrane</keyword>
<keyword evidence="1" id="KW-0812">Transmembrane</keyword>
<sequence length="203" mass="23423">MFYPKGLTVIVLNLCFSQVLSTIYDDYAPVTIVKGPPHFTQSIYKVTLTGNNKILPADSSITIENYHDNLFVVIASENYNDYSVSIVKSNQTDQKQIQLDISSTNPINKQFDVIVLEARDEASIPISRTMVVLFNSNLAQDMYRMVFKVDNDEYIILNFYYFKWFLALLTITGLLILIVELYEIFKSIKMTRQNSPYKELQNI</sequence>
<comment type="caution">
    <text evidence="3">The sequence shown here is derived from an EMBL/GenBank/DDBJ whole genome shotgun (WGS) entry which is preliminary data.</text>
</comment>
<gene>
    <name evidence="3" type="ORF">ABEB36_000543</name>
</gene>
<keyword evidence="1" id="KW-1133">Transmembrane helix</keyword>
<feature type="chain" id="PRO_5044755930" evidence="2">
    <location>
        <begin position="22"/>
        <end position="203"/>
    </location>
</feature>
<dbReference type="AlphaFoldDB" id="A0ABD1FBK2"/>
<proteinExistence type="predicted"/>
<evidence type="ECO:0000256" key="1">
    <source>
        <dbReference type="SAM" id="Phobius"/>
    </source>
</evidence>
<dbReference type="Proteomes" id="UP001566132">
    <property type="component" value="Unassembled WGS sequence"/>
</dbReference>
<accession>A0ABD1FBK2</accession>
<feature type="transmembrane region" description="Helical" evidence="1">
    <location>
        <begin position="161"/>
        <end position="182"/>
    </location>
</feature>
<feature type="signal peptide" evidence="2">
    <location>
        <begin position="1"/>
        <end position="21"/>
    </location>
</feature>